<feature type="compositionally biased region" description="Basic and acidic residues" evidence="11">
    <location>
        <begin position="208"/>
        <end position="224"/>
    </location>
</feature>
<feature type="compositionally biased region" description="Polar residues" evidence="11">
    <location>
        <begin position="155"/>
        <end position="165"/>
    </location>
</feature>
<feature type="region of interest" description="Disordered" evidence="11">
    <location>
        <begin position="1666"/>
        <end position="1704"/>
    </location>
</feature>
<feature type="region of interest" description="Disordered" evidence="11">
    <location>
        <begin position="1719"/>
        <end position="1752"/>
    </location>
</feature>
<keyword evidence="6" id="KW-0238">DNA-binding</keyword>
<keyword evidence="10" id="KW-0227">DNA damage</keyword>
<comment type="catalytic activity">
    <reaction evidence="10">
        <text>ATP + H2O = ADP + phosphate + H(+)</text>
        <dbReference type="Rhea" id="RHEA:13065"/>
        <dbReference type="ChEBI" id="CHEBI:15377"/>
        <dbReference type="ChEBI" id="CHEBI:15378"/>
        <dbReference type="ChEBI" id="CHEBI:30616"/>
        <dbReference type="ChEBI" id="CHEBI:43474"/>
        <dbReference type="ChEBI" id="CHEBI:456216"/>
        <dbReference type="EC" id="5.6.2.3"/>
    </reaction>
</comment>
<dbReference type="GO" id="GO:0043139">
    <property type="term" value="F:5'-3' DNA helicase activity"/>
    <property type="evidence" value="ECO:0007669"/>
    <property type="project" value="UniProtKB-EC"/>
</dbReference>
<dbReference type="OrthoDB" id="8069331at2759"/>
<feature type="compositionally biased region" description="Low complexity" evidence="11">
    <location>
        <begin position="1671"/>
        <end position="1682"/>
    </location>
</feature>
<dbReference type="PROSITE" id="PS00028">
    <property type="entry name" value="ZINC_FINGER_C2H2_1"/>
    <property type="match status" value="4"/>
</dbReference>
<comment type="similarity">
    <text evidence="10">Belongs to the helicase family.</text>
</comment>
<keyword evidence="10" id="KW-0347">Helicase</keyword>
<comment type="subcellular location">
    <subcellularLocation>
        <location evidence="1">Nucleus</location>
    </subcellularLocation>
</comment>
<dbReference type="Pfam" id="PF21107">
    <property type="entry name" value="STPRs"/>
    <property type="match status" value="1"/>
</dbReference>
<dbReference type="GO" id="GO:0005524">
    <property type="term" value="F:ATP binding"/>
    <property type="evidence" value="ECO:0007669"/>
    <property type="project" value="UniProtKB-KW"/>
</dbReference>
<keyword evidence="10" id="KW-0378">Hydrolase</keyword>
<feature type="compositionally biased region" description="Basic and acidic residues" evidence="11">
    <location>
        <begin position="1614"/>
        <end position="1629"/>
    </location>
</feature>
<evidence type="ECO:0000256" key="5">
    <source>
        <dbReference type="ARBA" id="ARBA00022833"/>
    </source>
</evidence>
<accession>A0A9J6C8L0</accession>
<keyword evidence="10" id="KW-0547">Nucleotide-binding</keyword>
<keyword evidence="10" id="KW-0067">ATP-binding</keyword>
<reference evidence="13" key="1">
    <citation type="submission" date="2021-03" db="EMBL/GenBank/DDBJ databases">
        <title>Chromosome level genome of the anhydrobiotic midge Polypedilum vanderplanki.</title>
        <authorList>
            <person name="Yoshida Y."/>
            <person name="Kikawada T."/>
            <person name="Gusev O."/>
        </authorList>
    </citation>
    <scope>NUCLEOTIDE SEQUENCE</scope>
    <source>
        <strain evidence="13">NIAS01</strain>
        <tissue evidence="13">Whole body or cell culture</tissue>
    </source>
</reference>
<evidence type="ECO:0000256" key="10">
    <source>
        <dbReference type="RuleBase" id="RU363044"/>
    </source>
</evidence>
<comment type="caution">
    <text evidence="13">The sequence shown here is derived from an EMBL/GenBank/DDBJ whole genome shotgun (WGS) entry which is preliminary data.</text>
</comment>
<dbReference type="Proteomes" id="UP001107558">
    <property type="component" value="Chromosome 2"/>
</dbReference>
<feature type="domain" description="C2H2-type" evidence="12">
    <location>
        <begin position="1838"/>
        <end position="1865"/>
    </location>
</feature>
<dbReference type="FunFam" id="3.30.160.60:FF:001484">
    <property type="entry name" value="Uncharacterized protein, isoform B"/>
    <property type="match status" value="1"/>
</dbReference>
<gene>
    <name evidence="13" type="ORF">PVAND_008004</name>
</gene>
<feature type="compositionally biased region" description="Low complexity" evidence="11">
    <location>
        <begin position="1690"/>
        <end position="1703"/>
    </location>
</feature>
<dbReference type="FunFam" id="3.30.160.60:FF:000169">
    <property type="entry name" value="transcriptional repressor scratch 2"/>
    <property type="match status" value="1"/>
</dbReference>
<dbReference type="GO" id="GO:0016787">
    <property type="term" value="F:hydrolase activity"/>
    <property type="evidence" value="ECO:0007669"/>
    <property type="project" value="UniProtKB-KW"/>
</dbReference>
<comment type="cofactor">
    <cofactor evidence="10">
        <name>Mg(2+)</name>
        <dbReference type="ChEBI" id="CHEBI:18420"/>
    </cofactor>
</comment>
<dbReference type="GO" id="GO:0006310">
    <property type="term" value="P:DNA recombination"/>
    <property type="evidence" value="ECO:0007669"/>
    <property type="project" value="UniProtKB-KW"/>
</dbReference>
<dbReference type="InterPro" id="IPR036236">
    <property type="entry name" value="Znf_C2H2_sf"/>
</dbReference>
<sequence length="2050" mass="232935">MPKCLMAKKWKAYPWPDRVGEPTIEVEEDEEIDVVGDSPANQKQTTTSTCWGPSSPTAGTTAPSPPPHSPEATKGSTILYNVMVKETATQRKRRLEKKKQYRDQRSNETAKGESTDIDKRRKMTEEESVERNTRLARDRERKAQSRANETDVQHQSRLATEQSRIAQARANETDVQRQSRLAQDASRHSVARANETDVQRQSRLAQDASRHSEARANETPEEHEARLQRLRIEYAQRLASVTEFDNYINTFCDKNCEICEKKCYPDQVVNYQNVTPKSFLPTELAEKNLLLVCHRCHTHLKSRKTQCPSKAYWNNMQPGDIPDEIKVLTKAERRLLSRIIPYVNVIKFDGRFGQYGFKGQATLFALDIFEVTDKLQNILPRSSDETGLVVITETLENLNSSREYRISRERVYAALRWLIANNPLYHDVTVNNSARLETQDIIRVIPAETNQQPNTANEPIAAPSTRNAYVSTDKKKNISRILRASWHQANLNVFPEFGGTQCFAMVLANIVRAAILPPSRWTKNILDENMIEGDSIFAEIHYMTNANAQAFPIDGSGYLSIRNLDIIKHDFIMYDNAFAIEYDDEWICTGSLQDNINDGVIGRTLLNAIRMLFIEHKAGVLVCESKSLGLMHYDGKYYFTDSHSCGPAGASAANGKACIIECDTIEELHRIVRRAVHSKNVPFVINYIDVIHKVNAIERNTARAQALQVVETTPIVHETNDEQNEQDIPVQTSLMAPIDFDLPDVEDIINENENIDEIVRKTKDNIVNVNYEKKAEEYAWFHLFPYGINGLKETRDVNITVLDYYQQRIIGIDPRFQSVEYLFYALSMFEYHRIQSTINACGKKVRGRDGAVEDLHLHMRSLRGSAAYWRTAFNELTAMIRNIGPPTWFITLSCNDLHWHDIIKAFLIADSRPNEDPSQINIAEAQRLIEKYPVILSRHFSRRVKAFMKYIKKNVSVLGGSVIDNWWRIEFQKRGSPHLHLVVWIENTPSFETPEGIELIDKVVSCHYPSEQEDPELHNLVKKNQRHQHTHTCHKNNSQNCRFAFPRQPCQQTRIVPPSSDEFIRNGGRFCTLKRNSNEIYINNYNREILELWNANMDIQPCGNNEAIAFYIAKYVAKSEPTDLTGSIAAAIRKIRLEETNISRKLFKICMRILKEREVSAAECAYRLCHLPLRGSSRTTLFLNTRKPEQRYYVLKFQGNQAVGMCSNIFERYEKRPREHPDFDFPNMCLLEFAMRFEVDYKKTDEVDENVDPIEEEQSSRKRYITLTDNKRMLIRNTPAVIRVPYFIMHSDPENYFYSLLLQYKPYYDENELLGELSAREAFLACEEELKERSVFMETFRERERQLETAFTQAHAFNLLNNPEEVVEAELAELEQEMPEQRMTDEQFRNVCAAMNVQQRDLFNLITNTIREQLSGNNERLKLFITGGAGVGKTFTFNALKNQINRLYCRTAVKVGAPTGVAARLVGGQTLHSLLRLPVQVDGTVTGPLHPLTGNYLKKGQKKSHQQVEYNFKQTYKYCVVKSYGHEIPSLHFTAYLPRMESEVTIVTTSQGTHYVASPHQSSPNGESTTSSSSSSSSSSNAQSNNSSTQNQPQRKSLAMCFTSTGAALSLPPKKKDIYRPYSLDDRPSNHLQSPPPRYELRIPAEEDLHAAHAILDLSASTAFLPPPIQSPSSSSSSSSTHHNNHHHQVNGNNNNSSNNNENVQKSNGITIILSKTDDRLQQQSQHHHHHQQQQKSNEHIQNENDNNSSVNIKNNSQQLEAARLTLTSPTAGRTVAYTYEAFFVSDGRSKRKINNEVVVGENKAKYTCTECGKQYATSSNLSRHKQTHRSLDSQSAKKCHTCGKAYVSMPALAMHVLTHKLSHSCGVCGKLFSRPWLLQGHLRSHTGEKPYGCAHCGKAFADRSNLRAHMQTHSSDKNFECSRCHKTFALKSYLNKHLESACFKDDPAGLEALNFNSNSNCSITSNCSDKLVKNNSNNSNSATATNNNNNNVMITSFIGATQQATAGITTIQHNNNNNTLNIGTSNTSLHSSLTKLNPATVQLAVNFAG</sequence>
<feature type="compositionally biased region" description="Low complexity" evidence="11">
    <location>
        <begin position="53"/>
        <end position="62"/>
    </location>
</feature>
<protein>
    <recommendedName>
        <fullName evidence="10">ATP-dependent DNA helicase</fullName>
        <ecNumber evidence="10">5.6.2.3</ecNumber>
    </recommendedName>
</protein>
<keyword evidence="3" id="KW-0677">Repeat</keyword>
<feature type="compositionally biased region" description="Polar residues" evidence="11">
    <location>
        <begin position="39"/>
        <end position="52"/>
    </location>
</feature>
<evidence type="ECO:0000256" key="4">
    <source>
        <dbReference type="ARBA" id="ARBA00022771"/>
    </source>
</evidence>
<feature type="region of interest" description="Disordered" evidence="11">
    <location>
        <begin position="1555"/>
        <end position="1597"/>
    </location>
</feature>
<evidence type="ECO:0000313" key="14">
    <source>
        <dbReference type="Proteomes" id="UP001107558"/>
    </source>
</evidence>
<dbReference type="InterPro" id="IPR046700">
    <property type="entry name" value="DUF6570"/>
</dbReference>
<dbReference type="GO" id="GO:0008270">
    <property type="term" value="F:zinc ion binding"/>
    <property type="evidence" value="ECO:0007669"/>
    <property type="project" value="UniProtKB-KW"/>
</dbReference>
<dbReference type="InterPro" id="IPR050826">
    <property type="entry name" value="Krueppel_C2H2_ZnFinger"/>
</dbReference>
<evidence type="ECO:0000256" key="8">
    <source>
        <dbReference type="ARBA" id="ARBA00037948"/>
    </source>
</evidence>
<feature type="domain" description="C2H2-type" evidence="12">
    <location>
        <begin position="1864"/>
        <end position="1891"/>
    </location>
</feature>
<proteinExistence type="inferred from homology"/>
<dbReference type="Pfam" id="PF05970">
    <property type="entry name" value="PIF1"/>
    <property type="match status" value="1"/>
</dbReference>
<dbReference type="Gene3D" id="3.90.70.120">
    <property type="match status" value="1"/>
</dbReference>
<dbReference type="GO" id="GO:0003677">
    <property type="term" value="F:DNA binding"/>
    <property type="evidence" value="ECO:0007669"/>
    <property type="project" value="UniProtKB-KW"/>
</dbReference>
<feature type="domain" description="C2H2-type" evidence="12">
    <location>
        <begin position="1920"/>
        <end position="1948"/>
    </location>
</feature>
<evidence type="ECO:0000313" key="13">
    <source>
        <dbReference type="EMBL" id="KAG5678319.1"/>
    </source>
</evidence>
<keyword evidence="5" id="KW-0862">Zinc</keyword>
<dbReference type="GO" id="GO:0000723">
    <property type="term" value="P:telomere maintenance"/>
    <property type="evidence" value="ECO:0007669"/>
    <property type="project" value="InterPro"/>
</dbReference>
<dbReference type="Pfam" id="PF20209">
    <property type="entry name" value="DUF6570"/>
    <property type="match status" value="1"/>
</dbReference>
<evidence type="ECO:0000256" key="9">
    <source>
        <dbReference type="PROSITE-ProRule" id="PRU00042"/>
    </source>
</evidence>
<dbReference type="GO" id="GO:0006281">
    <property type="term" value="P:DNA repair"/>
    <property type="evidence" value="ECO:0007669"/>
    <property type="project" value="UniProtKB-KW"/>
</dbReference>
<feature type="compositionally biased region" description="Basic and acidic residues" evidence="11">
    <location>
        <begin position="101"/>
        <end position="154"/>
    </location>
</feature>
<dbReference type="InterPro" id="IPR010285">
    <property type="entry name" value="DNA_helicase_pif1-like_DEAD"/>
</dbReference>
<keyword evidence="10" id="KW-0233">DNA recombination</keyword>
<dbReference type="PROSITE" id="PS50157">
    <property type="entry name" value="ZINC_FINGER_C2H2_2"/>
    <property type="match status" value="5"/>
</dbReference>
<dbReference type="InterPro" id="IPR013087">
    <property type="entry name" value="Znf_C2H2_type"/>
</dbReference>
<feature type="compositionally biased region" description="Basic residues" evidence="11">
    <location>
        <begin position="90"/>
        <end position="100"/>
    </location>
</feature>
<feature type="region of interest" description="Disordered" evidence="11">
    <location>
        <begin position="29"/>
        <end position="224"/>
    </location>
</feature>
<evidence type="ECO:0000256" key="3">
    <source>
        <dbReference type="ARBA" id="ARBA00022737"/>
    </source>
</evidence>
<dbReference type="Pfam" id="PF14214">
    <property type="entry name" value="Helitron_like_N"/>
    <property type="match status" value="1"/>
</dbReference>
<evidence type="ECO:0000256" key="2">
    <source>
        <dbReference type="ARBA" id="ARBA00022723"/>
    </source>
</evidence>
<dbReference type="InterPro" id="IPR048998">
    <property type="entry name" value="STPR"/>
</dbReference>
<evidence type="ECO:0000256" key="1">
    <source>
        <dbReference type="ARBA" id="ARBA00004123"/>
    </source>
</evidence>
<keyword evidence="4 9" id="KW-0863">Zinc-finger</keyword>
<dbReference type="EC" id="5.6.2.3" evidence="10"/>
<feature type="domain" description="C2H2-type" evidence="12">
    <location>
        <begin position="1807"/>
        <end position="1834"/>
    </location>
</feature>
<dbReference type="InterPro" id="IPR025476">
    <property type="entry name" value="Helitron_helicase-like"/>
</dbReference>
<keyword evidence="10" id="KW-0234">DNA repair</keyword>
<dbReference type="SMART" id="SM00355">
    <property type="entry name" value="ZnF_C2H2"/>
    <property type="match status" value="5"/>
</dbReference>
<dbReference type="Gene3D" id="3.40.50.300">
    <property type="entry name" value="P-loop containing nucleotide triphosphate hydrolases"/>
    <property type="match status" value="1"/>
</dbReference>
<evidence type="ECO:0000256" key="6">
    <source>
        <dbReference type="ARBA" id="ARBA00023125"/>
    </source>
</evidence>
<organism evidence="13 14">
    <name type="scientific">Polypedilum vanderplanki</name>
    <name type="common">Sleeping chironomid midge</name>
    <dbReference type="NCBI Taxonomy" id="319348"/>
    <lineage>
        <taxon>Eukaryota</taxon>
        <taxon>Metazoa</taxon>
        <taxon>Ecdysozoa</taxon>
        <taxon>Arthropoda</taxon>
        <taxon>Hexapoda</taxon>
        <taxon>Insecta</taxon>
        <taxon>Pterygota</taxon>
        <taxon>Neoptera</taxon>
        <taxon>Endopterygota</taxon>
        <taxon>Diptera</taxon>
        <taxon>Nematocera</taxon>
        <taxon>Chironomoidea</taxon>
        <taxon>Chironomidae</taxon>
        <taxon>Chironominae</taxon>
        <taxon>Polypedilum</taxon>
        <taxon>Polypedilum</taxon>
    </lineage>
</organism>
<feature type="domain" description="C2H2-type" evidence="12">
    <location>
        <begin position="1892"/>
        <end position="1919"/>
    </location>
</feature>
<keyword evidence="14" id="KW-1185">Reference proteome</keyword>
<feature type="region of interest" description="Disordered" evidence="11">
    <location>
        <begin position="1612"/>
        <end position="1638"/>
    </location>
</feature>
<dbReference type="GO" id="GO:0005634">
    <property type="term" value="C:nucleus"/>
    <property type="evidence" value="ECO:0007669"/>
    <property type="project" value="UniProtKB-SubCell"/>
</dbReference>
<keyword evidence="2" id="KW-0479">Metal-binding</keyword>
<dbReference type="FunFam" id="3.30.160.60:FF:000043">
    <property type="entry name" value="Scratch family zinc finger 2"/>
    <property type="match status" value="1"/>
</dbReference>
<dbReference type="Gene3D" id="3.30.160.60">
    <property type="entry name" value="Classic Zinc Finger"/>
    <property type="match status" value="4"/>
</dbReference>
<dbReference type="InterPro" id="IPR027417">
    <property type="entry name" value="P-loop_NTPase"/>
</dbReference>
<dbReference type="SUPFAM" id="SSF57667">
    <property type="entry name" value="beta-beta-alpha zinc fingers"/>
    <property type="match status" value="2"/>
</dbReference>
<name>A0A9J6C8L0_POLVA</name>
<dbReference type="PANTHER" id="PTHR24377">
    <property type="entry name" value="IP01015P-RELATED"/>
    <property type="match status" value="1"/>
</dbReference>
<dbReference type="Pfam" id="PF00096">
    <property type="entry name" value="zf-C2H2"/>
    <property type="match status" value="3"/>
</dbReference>
<keyword evidence="7" id="KW-0539">Nucleus</keyword>
<dbReference type="EMBL" id="JADBJN010000002">
    <property type="protein sequence ID" value="KAG5678319.1"/>
    <property type="molecule type" value="Genomic_DNA"/>
</dbReference>
<feature type="compositionally biased region" description="Low complexity" evidence="11">
    <location>
        <begin position="1561"/>
        <end position="1594"/>
    </location>
</feature>
<evidence type="ECO:0000259" key="12">
    <source>
        <dbReference type="PROSITE" id="PS50157"/>
    </source>
</evidence>
<evidence type="ECO:0000256" key="7">
    <source>
        <dbReference type="ARBA" id="ARBA00023242"/>
    </source>
</evidence>
<comment type="similarity">
    <text evidence="8">Belongs to the snail C2H2-type zinc-finger protein family.</text>
</comment>
<evidence type="ECO:0000256" key="11">
    <source>
        <dbReference type="SAM" id="MobiDB-lite"/>
    </source>
</evidence>